<evidence type="ECO:0000313" key="1">
    <source>
        <dbReference type="EMBL" id="CDJ35376.1"/>
    </source>
</evidence>
<proteinExistence type="predicted"/>
<dbReference type="GeneID" id="25383716"/>
<gene>
    <name evidence="1" type="ORF">EMH_0097060</name>
</gene>
<evidence type="ECO:0000313" key="2">
    <source>
        <dbReference type="Proteomes" id="UP000030744"/>
    </source>
</evidence>
<keyword evidence="2" id="KW-1185">Reference proteome</keyword>
<dbReference type="OrthoDB" id="347251at2759"/>
<name>U6KF26_9EIME</name>
<dbReference type="Proteomes" id="UP000030744">
    <property type="component" value="Unassembled WGS sequence"/>
</dbReference>
<organism evidence="1 2">
    <name type="scientific">Eimeria mitis</name>
    <dbReference type="NCBI Taxonomy" id="44415"/>
    <lineage>
        <taxon>Eukaryota</taxon>
        <taxon>Sar</taxon>
        <taxon>Alveolata</taxon>
        <taxon>Apicomplexa</taxon>
        <taxon>Conoidasida</taxon>
        <taxon>Coccidia</taxon>
        <taxon>Eucoccidiorida</taxon>
        <taxon>Eimeriorina</taxon>
        <taxon>Eimeriidae</taxon>
        <taxon>Eimeria</taxon>
    </lineage>
</organism>
<dbReference type="VEuPathDB" id="ToxoDB:EMH_0097060"/>
<protein>
    <submittedName>
        <fullName evidence="1">Uncharacterized protein</fullName>
    </submittedName>
</protein>
<reference evidence="1" key="2">
    <citation type="submission" date="2013-10" db="EMBL/GenBank/DDBJ databases">
        <authorList>
            <person name="Aslett M."/>
        </authorList>
    </citation>
    <scope>NUCLEOTIDE SEQUENCE [LARGE SCALE GENOMIC DNA]</scope>
    <source>
        <strain evidence="1">Houghton</strain>
    </source>
</reference>
<dbReference type="EMBL" id="HG688340">
    <property type="protein sequence ID" value="CDJ35376.1"/>
    <property type="molecule type" value="Genomic_DNA"/>
</dbReference>
<accession>U6KF26</accession>
<sequence length="220" mass="23577">MHWILNKTENVFKDVFYEPAIRAAASACDFAQPARELMQTLQGIRALQKRNSNSPKESLLPLLLTEKGRAALEAFIAAVDKQVLGSLCASWERSGVLQTQADPEQRQYEGAPPRVRQLSARNTGKDAGTPMALSSYADAAGRGDVHPKAAAAVVAPAATAAAVTAKMQLCTAIARRDVFWLDAASASGLLLLCFVVRQLQGRGTPQGFVERPAVLAGFRC</sequence>
<dbReference type="RefSeq" id="XP_013357937.1">
    <property type="nucleotide sequence ID" value="XM_013502483.1"/>
</dbReference>
<dbReference type="AlphaFoldDB" id="U6KF26"/>
<reference evidence="1" key="1">
    <citation type="submission" date="2013-10" db="EMBL/GenBank/DDBJ databases">
        <title>Genomic analysis of the causative agents of coccidiosis in chickens.</title>
        <authorList>
            <person name="Reid A.J."/>
            <person name="Blake D."/>
            <person name="Billington K."/>
            <person name="Browne H."/>
            <person name="Dunn M."/>
            <person name="Hung S."/>
            <person name="Kawahara F."/>
            <person name="Miranda-Saavedra D."/>
            <person name="Mourier T."/>
            <person name="Nagra H."/>
            <person name="Otto T.D."/>
            <person name="Rawlings N."/>
            <person name="Sanchez A."/>
            <person name="Sanders M."/>
            <person name="Subramaniam C."/>
            <person name="Tay Y."/>
            <person name="Dear P."/>
            <person name="Doerig C."/>
            <person name="Gruber A."/>
            <person name="Parkinson J."/>
            <person name="Shirley M."/>
            <person name="Wan K.L."/>
            <person name="Berriman M."/>
            <person name="Tomley F."/>
            <person name="Pain A."/>
        </authorList>
    </citation>
    <scope>NUCLEOTIDE SEQUENCE [LARGE SCALE GENOMIC DNA]</scope>
    <source>
        <strain evidence="1">Houghton</strain>
    </source>
</reference>